<reference evidence="2 3" key="1">
    <citation type="submission" date="2020-08" db="EMBL/GenBank/DDBJ databases">
        <title>Plant Genome Project.</title>
        <authorList>
            <person name="Zhang R.-G."/>
        </authorList>
    </citation>
    <scope>NUCLEOTIDE SEQUENCE [LARGE SCALE GENOMIC DNA]</scope>
    <source>
        <strain evidence="2">WSP0</strain>
        <tissue evidence="2">Leaf</tissue>
    </source>
</reference>
<organism evidence="2 3">
    <name type="scientific">Rhododendron griersonianum</name>
    <dbReference type="NCBI Taxonomy" id="479676"/>
    <lineage>
        <taxon>Eukaryota</taxon>
        <taxon>Viridiplantae</taxon>
        <taxon>Streptophyta</taxon>
        <taxon>Embryophyta</taxon>
        <taxon>Tracheophyta</taxon>
        <taxon>Spermatophyta</taxon>
        <taxon>Magnoliopsida</taxon>
        <taxon>eudicotyledons</taxon>
        <taxon>Gunneridae</taxon>
        <taxon>Pentapetalae</taxon>
        <taxon>asterids</taxon>
        <taxon>Ericales</taxon>
        <taxon>Ericaceae</taxon>
        <taxon>Ericoideae</taxon>
        <taxon>Rhodoreae</taxon>
        <taxon>Rhododendron</taxon>
    </lineage>
</organism>
<accession>A0AAV6JVS7</accession>
<dbReference type="PANTHER" id="PTHR12630">
    <property type="entry name" value="N-LINKED OLIGOSACCHARIDE PROCESSING"/>
    <property type="match status" value="1"/>
</dbReference>
<dbReference type="Proteomes" id="UP000823749">
    <property type="component" value="Chromosome 6"/>
</dbReference>
<comment type="caution">
    <text evidence="2">The sequence shown here is derived from an EMBL/GenBank/DDBJ whole genome shotgun (WGS) entry which is preliminary data.</text>
</comment>
<dbReference type="EMBL" id="JACTNZ010000006">
    <property type="protein sequence ID" value="KAG5544128.1"/>
    <property type="molecule type" value="Genomic_DNA"/>
</dbReference>
<evidence type="ECO:0000313" key="2">
    <source>
        <dbReference type="EMBL" id="KAG5544128.1"/>
    </source>
</evidence>
<evidence type="ECO:0000256" key="1">
    <source>
        <dbReference type="SAM" id="Coils"/>
    </source>
</evidence>
<dbReference type="InterPro" id="IPR039794">
    <property type="entry name" value="Gtb1-like"/>
</dbReference>
<protein>
    <submittedName>
        <fullName evidence="2">Uncharacterized protein</fullName>
    </submittedName>
</protein>
<name>A0AAV6JVS7_9ERIC</name>
<sequence>MELYEVPITWEVPPPATNPEYFPLTKVPVPPVENFEQPFSFPTFGIETDPELEDAMLDLSQFWNRSSALLRDSYDFKCLNFDDIGNGNCCTLPVCENVYADCCDGSDEYDGKVKCSNTCWEAGKVARDKLKKKIATYQEGVTLRKHEIEQAKLALAKDEAELSKLKNEEKILKGLVQQFKGK</sequence>
<dbReference type="GO" id="GO:0006491">
    <property type="term" value="P:N-glycan processing"/>
    <property type="evidence" value="ECO:0007669"/>
    <property type="project" value="TreeGrafter"/>
</dbReference>
<dbReference type="PANTHER" id="PTHR12630:SF1">
    <property type="entry name" value="GLUCOSIDASE 2 SUBUNIT BETA"/>
    <property type="match status" value="1"/>
</dbReference>
<evidence type="ECO:0000313" key="3">
    <source>
        <dbReference type="Proteomes" id="UP000823749"/>
    </source>
</evidence>
<keyword evidence="1" id="KW-0175">Coiled coil</keyword>
<proteinExistence type="predicted"/>
<dbReference type="GO" id="GO:0017177">
    <property type="term" value="C:glucosidase II complex"/>
    <property type="evidence" value="ECO:0007669"/>
    <property type="project" value="TreeGrafter"/>
</dbReference>
<dbReference type="AlphaFoldDB" id="A0AAV6JVS7"/>
<keyword evidence="3" id="KW-1185">Reference proteome</keyword>
<feature type="coiled-coil region" evidence="1">
    <location>
        <begin position="148"/>
        <end position="175"/>
    </location>
</feature>
<gene>
    <name evidence="2" type="ORF">RHGRI_016769</name>
</gene>